<comment type="similarity">
    <text evidence="2">Belongs to the IFI6/IFI27 family.</text>
</comment>
<evidence type="ECO:0000256" key="5">
    <source>
        <dbReference type="ARBA" id="ARBA00023136"/>
    </source>
</evidence>
<evidence type="ECO:0000313" key="7">
    <source>
        <dbReference type="EMBL" id="MEQ2303416.1"/>
    </source>
</evidence>
<dbReference type="InterPro" id="IPR038213">
    <property type="entry name" value="IFI6/IFI27-like_sf"/>
</dbReference>
<name>A0ABV0ZBI2_9TELE</name>
<evidence type="ECO:0000256" key="2">
    <source>
        <dbReference type="ARBA" id="ARBA00007262"/>
    </source>
</evidence>
<keyword evidence="4 6" id="KW-1133">Transmembrane helix</keyword>
<dbReference type="Pfam" id="PF06140">
    <property type="entry name" value="Ifi-6-16"/>
    <property type="match status" value="1"/>
</dbReference>
<feature type="transmembrane region" description="Helical" evidence="6">
    <location>
        <begin position="41"/>
        <end position="62"/>
    </location>
</feature>
<dbReference type="EMBL" id="JAHRIP010057657">
    <property type="protein sequence ID" value="MEQ2303416.1"/>
    <property type="molecule type" value="Genomic_DNA"/>
</dbReference>
<gene>
    <name evidence="7" type="ORF">AMECASPLE_016741</name>
</gene>
<evidence type="ECO:0000256" key="1">
    <source>
        <dbReference type="ARBA" id="ARBA00004141"/>
    </source>
</evidence>
<protein>
    <submittedName>
        <fullName evidence="7">Uncharacterized protein</fullName>
    </submittedName>
</protein>
<accession>A0ABV0ZBI2</accession>
<feature type="transmembrane region" description="Helical" evidence="6">
    <location>
        <begin position="12"/>
        <end position="35"/>
    </location>
</feature>
<evidence type="ECO:0000313" key="8">
    <source>
        <dbReference type="Proteomes" id="UP001469553"/>
    </source>
</evidence>
<dbReference type="PANTHER" id="PTHR16932:SF37">
    <property type="entry name" value="ISG12-1 PROTEIN-RELATED"/>
    <property type="match status" value="1"/>
</dbReference>
<keyword evidence="3 6" id="KW-0812">Transmembrane</keyword>
<evidence type="ECO:0000256" key="4">
    <source>
        <dbReference type="ARBA" id="ARBA00022989"/>
    </source>
</evidence>
<keyword evidence="5 6" id="KW-0472">Membrane</keyword>
<comment type="caution">
    <text evidence="7">The sequence shown here is derived from an EMBL/GenBank/DDBJ whole genome shotgun (WGS) entry which is preliminary data.</text>
</comment>
<dbReference type="InterPro" id="IPR009311">
    <property type="entry name" value="IFI6/IFI27-like"/>
</dbReference>
<sequence>MDSETIEELCKAIITAAAVGGTVVLTPALLAALGFGAGGVAAGSIAAKLMSMFGTGWLIAYLQSIGAAGFGWFGTSVLGASGAAVGNILSSICNITVDVKPDP</sequence>
<reference evidence="7 8" key="1">
    <citation type="submission" date="2021-06" db="EMBL/GenBank/DDBJ databases">
        <authorList>
            <person name="Palmer J.M."/>
        </authorList>
    </citation>
    <scope>NUCLEOTIDE SEQUENCE [LARGE SCALE GENOMIC DNA]</scope>
    <source>
        <strain evidence="7 8">AS_MEX2019</strain>
        <tissue evidence="7">Muscle</tissue>
    </source>
</reference>
<evidence type="ECO:0000256" key="3">
    <source>
        <dbReference type="ARBA" id="ARBA00022692"/>
    </source>
</evidence>
<evidence type="ECO:0000256" key="6">
    <source>
        <dbReference type="SAM" id="Phobius"/>
    </source>
</evidence>
<comment type="subcellular location">
    <subcellularLocation>
        <location evidence="1">Membrane</location>
        <topology evidence="1">Multi-pass membrane protein</topology>
    </subcellularLocation>
</comment>
<keyword evidence="8" id="KW-1185">Reference proteome</keyword>
<organism evidence="7 8">
    <name type="scientific">Ameca splendens</name>
    <dbReference type="NCBI Taxonomy" id="208324"/>
    <lineage>
        <taxon>Eukaryota</taxon>
        <taxon>Metazoa</taxon>
        <taxon>Chordata</taxon>
        <taxon>Craniata</taxon>
        <taxon>Vertebrata</taxon>
        <taxon>Euteleostomi</taxon>
        <taxon>Actinopterygii</taxon>
        <taxon>Neopterygii</taxon>
        <taxon>Teleostei</taxon>
        <taxon>Neoteleostei</taxon>
        <taxon>Acanthomorphata</taxon>
        <taxon>Ovalentaria</taxon>
        <taxon>Atherinomorphae</taxon>
        <taxon>Cyprinodontiformes</taxon>
        <taxon>Goodeidae</taxon>
        <taxon>Ameca</taxon>
    </lineage>
</organism>
<dbReference type="Gene3D" id="6.10.110.10">
    <property type="match status" value="1"/>
</dbReference>
<dbReference type="Proteomes" id="UP001469553">
    <property type="component" value="Unassembled WGS sequence"/>
</dbReference>
<proteinExistence type="inferred from homology"/>
<dbReference type="PANTHER" id="PTHR16932">
    <property type="entry name" value="INTERFERON ALPHA-INDUCIBLE PROTEIN 27"/>
    <property type="match status" value="1"/>
</dbReference>